<dbReference type="PANTHER" id="PTHR37423">
    <property type="entry name" value="SOLUBLE LYTIC MUREIN TRANSGLYCOSYLASE-RELATED"/>
    <property type="match status" value="1"/>
</dbReference>
<dbReference type="Proteomes" id="UP000054010">
    <property type="component" value="Unassembled WGS sequence"/>
</dbReference>
<dbReference type="SUPFAM" id="SSF53955">
    <property type="entry name" value="Lysozyme-like"/>
    <property type="match status" value="1"/>
</dbReference>
<dbReference type="GO" id="GO:0004553">
    <property type="term" value="F:hydrolase activity, hydrolyzing O-glycosyl compounds"/>
    <property type="evidence" value="ECO:0007669"/>
    <property type="project" value="InterPro"/>
</dbReference>
<protein>
    <submittedName>
        <fullName evidence="3">Lytic transglycosylase catalytic</fullName>
    </submittedName>
</protein>
<dbReference type="Pfam" id="PF13174">
    <property type="entry name" value="TPR_6"/>
    <property type="match status" value="2"/>
</dbReference>
<sequence length="787" mass="84976">MLLIGFIVTILPGCEVVSAPPPDTTTTAVLLAASPTPPPPTDAPAPPPAPVLLSRALAARQIGADQDAAQDLSALINAYPTAPEAHQARFFLAESMARRALWSPAAQLFRPFAEGATDDPLYPAALFWLARCAEEAGDHARAVDLYQRYRDLATPLEPYAAMRQAAQLVALGQQAEAAAAYTHAARYDLVRGERAGSYERAIENRLQVEDRAAALDLYTELIDFAQTPTYRAHILFDAANLAQQLGQSDRAVAWLRQIIADAPATTQAQAALDQLIAAGDTTLSPAAAAQVLMQAERWPEALAQFDRAIAQAADLEAATELRRLRGMTLRFQGDLPAALTALAEAGASSPNGEAGRQAQLDWIQTLGQSGEVERASVAYQEYAANYPDDPRAPEALDRAAQLRERLGDSAGALAIQRTLGERYPQSSQAASVLHRAALALFQRGDYAQARDFWQILATQAQGEVQAQAAFWAARTAVAQNESAAATELFRVALESAPSSYYAARASEELGLELQGSLPLDTPFTDQDWQTLRDWVRSWPDQAAAPTPEALGVEADAYVRRATLLAEVGLGNEARNEWLAAMERWTDDPPRLAELARLAHSHGSAYIALRSAARLARLAPSALPPPLVLERLLYPAPYPALVIQQSAERGLDPRLLYALFRQESLFDPLATSWVGARGMAQVMPTTGEGIAQTLGLADFTLDDLYRPAVSVRFGAYYLSARMADMQGSIQGGLASYNGGLGNAQRWAGGSFISDPDLFTEGVDFAETRGYIKAVYGFYAVYQRIYAQP</sequence>
<keyword evidence="1" id="KW-0732">Signal</keyword>
<dbReference type="CDD" id="cd13401">
    <property type="entry name" value="Slt70-like"/>
    <property type="match status" value="1"/>
</dbReference>
<dbReference type="InterPro" id="IPR008258">
    <property type="entry name" value="Transglycosylase_SLT_dom_1"/>
</dbReference>
<dbReference type="eggNOG" id="COG0741">
    <property type="taxonomic scope" value="Bacteria"/>
</dbReference>
<dbReference type="InterPro" id="IPR011990">
    <property type="entry name" value="TPR-like_helical_dom_sf"/>
</dbReference>
<dbReference type="InterPro" id="IPR023346">
    <property type="entry name" value="Lysozyme-like_dom_sf"/>
</dbReference>
<dbReference type="AlphaFoldDB" id="E1IFT8"/>
<dbReference type="STRING" id="765420.OSCT_2189"/>
<dbReference type="Gene3D" id="1.10.530.10">
    <property type="match status" value="1"/>
</dbReference>
<accession>E1IFT8</accession>
<dbReference type="InterPro" id="IPR008939">
    <property type="entry name" value="Lytic_TGlycosylase_superhlx_U"/>
</dbReference>
<dbReference type="GO" id="GO:0042597">
    <property type="term" value="C:periplasmic space"/>
    <property type="evidence" value="ECO:0007669"/>
    <property type="project" value="InterPro"/>
</dbReference>
<dbReference type="Pfam" id="PF01464">
    <property type="entry name" value="SLT"/>
    <property type="match status" value="1"/>
</dbReference>
<feature type="domain" description="Transglycosylase SLT" evidence="2">
    <location>
        <begin position="641"/>
        <end position="747"/>
    </location>
</feature>
<dbReference type="Gene3D" id="1.25.40.10">
    <property type="entry name" value="Tetratricopeptide repeat domain"/>
    <property type="match status" value="3"/>
</dbReference>
<dbReference type="eggNOG" id="COG1729">
    <property type="taxonomic scope" value="Bacteria"/>
</dbReference>
<dbReference type="InterPro" id="IPR019734">
    <property type="entry name" value="TPR_rpt"/>
</dbReference>
<evidence type="ECO:0000256" key="1">
    <source>
        <dbReference type="ARBA" id="ARBA00022729"/>
    </source>
</evidence>
<dbReference type="EMBL" id="ADVR01000094">
    <property type="protein sequence ID" value="EFO79979.1"/>
    <property type="molecule type" value="Genomic_DNA"/>
</dbReference>
<evidence type="ECO:0000313" key="4">
    <source>
        <dbReference type="Proteomes" id="UP000054010"/>
    </source>
</evidence>
<comment type="caution">
    <text evidence="3">The sequence shown here is derived from an EMBL/GenBank/DDBJ whole genome shotgun (WGS) entry which is preliminary data.</text>
</comment>
<proteinExistence type="predicted"/>
<name>E1IFT8_9CHLR</name>
<organism evidence="3 4">
    <name type="scientific">Oscillochloris trichoides DG-6</name>
    <dbReference type="NCBI Taxonomy" id="765420"/>
    <lineage>
        <taxon>Bacteria</taxon>
        <taxon>Bacillati</taxon>
        <taxon>Chloroflexota</taxon>
        <taxon>Chloroflexia</taxon>
        <taxon>Chloroflexales</taxon>
        <taxon>Chloroflexineae</taxon>
        <taxon>Oscillochloridaceae</taxon>
        <taxon>Oscillochloris</taxon>
    </lineage>
</organism>
<evidence type="ECO:0000313" key="3">
    <source>
        <dbReference type="EMBL" id="EFO79979.1"/>
    </source>
</evidence>
<keyword evidence="4" id="KW-1185">Reference proteome</keyword>
<dbReference type="SUPFAM" id="SSF48435">
    <property type="entry name" value="Bacterial muramidases"/>
    <property type="match status" value="1"/>
</dbReference>
<dbReference type="HOGENOM" id="CLU_013746_1_0_0"/>
<evidence type="ECO:0000259" key="2">
    <source>
        <dbReference type="Pfam" id="PF01464"/>
    </source>
</evidence>
<gene>
    <name evidence="3" type="ORF">OSCT_2189</name>
</gene>
<reference evidence="3 4" key="1">
    <citation type="journal article" date="2011" name="J. Bacteriol.">
        <title>Draft genome sequence of the anoxygenic filamentous phototrophic bacterium Oscillochloris trichoides subsp. DG-6.</title>
        <authorList>
            <person name="Kuznetsov B.B."/>
            <person name="Ivanovsky R.N."/>
            <person name="Keppen O.I."/>
            <person name="Sukhacheva M.V."/>
            <person name="Bumazhkin B.K."/>
            <person name="Patutina E.O."/>
            <person name="Beletsky A.V."/>
            <person name="Mardanov A.V."/>
            <person name="Baslerov R.V."/>
            <person name="Panteleeva A.N."/>
            <person name="Kolganova T.V."/>
            <person name="Ravin N.V."/>
            <person name="Skryabin K.G."/>
        </authorList>
    </citation>
    <scope>NUCLEOTIDE SEQUENCE [LARGE SCALE GENOMIC DNA]</scope>
    <source>
        <strain evidence="3 4">DG-6</strain>
    </source>
</reference>
<dbReference type="PANTHER" id="PTHR37423:SF5">
    <property type="entry name" value="SOLUBLE LYTIC MUREIN TRANSGLYCOSYLASE"/>
    <property type="match status" value="1"/>
</dbReference>
<dbReference type="SUPFAM" id="SSF48452">
    <property type="entry name" value="TPR-like"/>
    <property type="match status" value="1"/>
</dbReference>